<evidence type="ECO:0000313" key="3">
    <source>
        <dbReference type="EMBL" id="OEU21619.1"/>
    </source>
</evidence>
<dbReference type="PANTHER" id="PTHR45614">
    <property type="entry name" value="MYB PROTEIN-RELATED"/>
    <property type="match status" value="1"/>
</dbReference>
<evidence type="ECO:0000313" key="4">
    <source>
        <dbReference type="Proteomes" id="UP000095751"/>
    </source>
</evidence>
<dbReference type="InParanoid" id="A0A1E7FTY7"/>
<dbReference type="Proteomes" id="UP000095751">
    <property type="component" value="Unassembled WGS sequence"/>
</dbReference>
<feature type="domain" description="Myb-like" evidence="1">
    <location>
        <begin position="1"/>
        <end position="52"/>
    </location>
</feature>
<name>A0A1E7FTY7_9STRA</name>
<sequence>MTSWTKEEDDIVLNAVTNSSDQPFTDWSAFAKVGMLPGRTGRHIRDRWVNHLNPNLWKNRVDTIFTENEDYILWEAQKRVGKKWIQISTIFFHSTRSELQIKNRWYSAAFRSFI</sequence>
<evidence type="ECO:0000259" key="2">
    <source>
        <dbReference type="PROSITE" id="PS51294"/>
    </source>
</evidence>
<dbReference type="SUPFAM" id="SSF46689">
    <property type="entry name" value="Homeodomain-like"/>
    <property type="match status" value="1"/>
</dbReference>
<feature type="domain" description="HTH myb-type" evidence="2">
    <location>
        <begin position="1"/>
        <end position="56"/>
    </location>
</feature>
<gene>
    <name evidence="3" type="ORF">FRACYDRAFT_181355</name>
</gene>
<dbReference type="PROSITE" id="PS51294">
    <property type="entry name" value="HTH_MYB"/>
    <property type="match status" value="1"/>
</dbReference>
<dbReference type="KEGG" id="fcy:FRACYDRAFT_181355"/>
<protein>
    <recommendedName>
        <fullName evidence="5">Homeodomain-like protein</fullName>
    </recommendedName>
</protein>
<feature type="domain" description="Myb-like" evidence="1">
    <location>
        <begin position="65"/>
        <end position="109"/>
    </location>
</feature>
<dbReference type="InterPro" id="IPR050560">
    <property type="entry name" value="MYB_TF"/>
</dbReference>
<dbReference type="InterPro" id="IPR001005">
    <property type="entry name" value="SANT/Myb"/>
</dbReference>
<reference evidence="3 4" key="1">
    <citation type="submission" date="2016-09" db="EMBL/GenBank/DDBJ databases">
        <title>Extensive genetic diversity and differential bi-allelic expression allows diatom success in the polar Southern Ocean.</title>
        <authorList>
            <consortium name="DOE Joint Genome Institute"/>
            <person name="Mock T."/>
            <person name="Otillar R.P."/>
            <person name="Strauss J."/>
            <person name="Dupont C."/>
            <person name="Frickenhaus S."/>
            <person name="Maumus F."/>
            <person name="Mcmullan M."/>
            <person name="Sanges R."/>
            <person name="Schmutz J."/>
            <person name="Toseland A."/>
            <person name="Valas R."/>
            <person name="Veluchamy A."/>
            <person name="Ward B.J."/>
            <person name="Allen A."/>
            <person name="Barry K."/>
            <person name="Falciatore A."/>
            <person name="Ferrante M."/>
            <person name="Fortunato A.E."/>
            <person name="Gloeckner G."/>
            <person name="Gruber A."/>
            <person name="Hipkin R."/>
            <person name="Janech M."/>
            <person name="Kroth P."/>
            <person name="Leese F."/>
            <person name="Lindquist E."/>
            <person name="Lyon B.R."/>
            <person name="Martin J."/>
            <person name="Mayer C."/>
            <person name="Parker M."/>
            <person name="Quesneville H."/>
            <person name="Raymond J."/>
            <person name="Uhlig C."/>
            <person name="Valentin K.U."/>
            <person name="Worden A.Z."/>
            <person name="Armbrust E.V."/>
            <person name="Bowler C."/>
            <person name="Green B."/>
            <person name="Moulton V."/>
            <person name="Van Oosterhout C."/>
            <person name="Grigoriev I."/>
        </authorList>
    </citation>
    <scope>NUCLEOTIDE SEQUENCE [LARGE SCALE GENOMIC DNA]</scope>
    <source>
        <strain evidence="3 4">CCMP1102</strain>
    </source>
</reference>
<dbReference type="InterPro" id="IPR017930">
    <property type="entry name" value="Myb_dom"/>
</dbReference>
<dbReference type="GO" id="GO:0000978">
    <property type="term" value="F:RNA polymerase II cis-regulatory region sequence-specific DNA binding"/>
    <property type="evidence" value="ECO:0007669"/>
    <property type="project" value="TreeGrafter"/>
</dbReference>
<proteinExistence type="predicted"/>
<dbReference type="Gene3D" id="1.10.10.60">
    <property type="entry name" value="Homeodomain-like"/>
    <property type="match status" value="2"/>
</dbReference>
<dbReference type="Pfam" id="PF00249">
    <property type="entry name" value="Myb_DNA-binding"/>
    <property type="match status" value="2"/>
</dbReference>
<dbReference type="InterPro" id="IPR009057">
    <property type="entry name" value="Homeodomain-like_sf"/>
</dbReference>
<dbReference type="OrthoDB" id="2143914at2759"/>
<dbReference type="EMBL" id="KV784354">
    <property type="protein sequence ID" value="OEU21619.1"/>
    <property type="molecule type" value="Genomic_DNA"/>
</dbReference>
<evidence type="ECO:0008006" key="5">
    <source>
        <dbReference type="Google" id="ProtNLM"/>
    </source>
</evidence>
<evidence type="ECO:0000259" key="1">
    <source>
        <dbReference type="PROSITE" id="PS50090"/>
    </source>
</evidence>
<feature type="non-terminal residue" evidence="3">
    <location>
        <position position="114"/>
    </location>
</feature>
<organism evidence="3 4">
    <name type="scientific">Fragilariopsis cylindrus CCMP1102</name>
    <dbReference type="NCBI Taxonomy" id="635003"/>
    <lineage>
        <taxon>Eukaryota</taxon>
        <taxon>Sar</taxon>
        <taxon>Stramenopiles</taxon>
        <taxon>Ochrophyta</taxon>
        <taxon>Bacillariophyta</taxon>
        <taxon>Bacillariophyceae</taxon>
        <taxon>Bacillariophycidae</taxon>
        <taxon>Bacillariales</taxon>
        <taxon>Bacillariaceae</taxon>
        <taxon>Fragilariopsis</taxon>
    </lineage>
</organism>
<dbReference type="AlphaFoldDB" id="A0A1E7FTY7"/>
<dbReference type="GO" id="GO:0005634">
    <property type="term" value="C:nucleus"/>
    <property type="evidence" value="ECO:0007669"/>
    <property type="project" value="TreeGrafter"/>
</dbReference>
<dbReference type="SMART" id="SM00717">
    <property type="entry name" value="SANT"/>
    <property type="match status" value="2"/>
</dbReference>
<keyword evidence="4" id="KW-1185">Reference proteome</keyword>
<dbReference type="CDD" id="cd00167">
    <property type="entry name" value="SANT"/>
    <property type="match status" value="1"/>
</dbReference>
<accession>A0A1E7FTY7</accession>
<dbReference type="PROSITE" id="PS50090">
    <property type="entry name" value="MYB_LIKE"/>
    <property type="match status" value="2"/>
</dbReference>
<dbReference type="GO" id="GO:0000981">
    <property type="term" value="F:DNA-binding transcription factor activity, RNA polymerase II-specific"/>
    <property type="evidence" value="ECO:0007669"/>
    <property type="project" value="TreeGrafter"/>
</dbReference>
<dbReference type="PANTHER" id="PTHR45614:SF271">
    <property type="entry name" value="MYB DNA BINDING PROTEIN_ TRANSCRIPTION FACTOR-LIKE PROTEIN"/>
    <property type="match status" value="1"/>
</dbReference>